<dbReference type="AlphaFoldDB" id="A0A5C8IC67"/>
<sequence>MTTSAKEKLKQAPLVFYDGTCGFCQASVQFVLKHNTKQNLHFAALQSELALKLLAGAQLKAPLPDSMLFFQNGILYVESDAALRIAGHLRFPFSALKLGLIIPAFMRNAIYRIIARNRYHIAGRAEACLLPTHQQRSRFLA</sequence>
<dbReference type="PANTHER" id="PTHR33639:SF2">
    <property type="entry name" value="DUF393 DOMAIN-CONTAINING PROTEIN"/>
    <property type="match status" value="1"/>
</dbReference>
<protein>
    <submittedName>
        <fullName evidence="1">DUF393 domain-containing protein</fullName>
    </submittedName>
</protein>
<dbReference type="PANTHER" id="PTHR33639">
    <property type="entry name" value="THIOL-DISULFIDE OXIDOREDUCTASE DCC"/>
    <property type="match status" value="1"/>
</dbReference>
<dbReference type="RefSeq" id="WP_147924316.1">
    <property type="nucleotide sequence ID" value="NZ_VRTY01000206.1"/>
</dbReference>
<dbReference type="OrthoDB" id="9785438at2"/>
<organism evidence="1 2">
    <name type="scientific">Pontibacter qinzhouensis</name>
    <dbReference type="NCBI Taxonomy" id="2603253"/>
    <lineage>
        <taxon>Bacteria</taxon>
        <taxon>Pseudomonadati</taxon>
        <taxon>Bacteroidota</taxon>
        <taxon>Cytophagia</taxon>
        <taxon>Cytophagales</taxon>
        <taxon>Hymenobacteraceae</taxon>
        <taxon>Pontibacter</taxon>
    </lineage>
</organism>
<evidence type="ECO:0000313" key="2">
    <source>
        <dbReference type="Proteomes" id="UP000321926"/>
    </source>
</evidence>
<name>A0A5C8IC67_9BACT</name>
<dbReference type="Proteomes" id="UP000321926">
    <property type="component" value="Unassembled WGS sequence"/>
</dbReference>
<dbReference type="GO" id="GO:0015035">
    <property type="term" value="F:protein-disulfide reductase activity"/>
    <property type="evidence" value="ECO:0007669"/>
    <property type="project" value="InterPro"/>
</dbReference>
<gene>
    <name evidence="1" type="ORF">FVR03_24060</name>
</gene>
<accession>A0A5C8IC67</accession>
<evidence type="ECO:0000313" key="1">
    <source>
        <dbReference type="EMBL" id="TXK18377.1"/>
    </source>
</evidence>
<dbReference type="InterPro" id="IPR052927">
    <property type="entry name" value="DCC_oxidoreductase"/>
</dbReference>
<proteinExistence type="predicted"/>
<dbReference type="InterPro" id="IPR007263">
    <property type="entry name" value="DCC1-like"/>
</dbReference>
<comment type="caution">
    <text evidence="1">The sequence shown here is derived from an EMBL/GenBank/DDBJ whole genome shotgun (WGS) entry which is preliminary data.</text>
</comment>
<dbReference type="EMBL" id="VRTY01000206">
    <property type="protein sequence ID" value="TXK18377.1"/>
    <property type="molecule type" value="Genomic_DNA"/>
</dbReference>
<reference evidence="1 2" key="1">
    <citation type="submission" date="2019-08" db="EMBL/GenBank/DDBJ databases">
        <authorList>
            <person name="Shi S."/>
        </authorList>
    </citation>
    <scope>NUCLEOTIDE SEQUENCE [LARGE SCALE GENOMIC DNA]</scope>
    <source>
        <strain evidence="1 2">GY10130</strain>
    </source>
</reference>
<dbReference type="Pfam" id="PF04134">
    <property type="entry name" value="DCC1-like"/>
    <property type="match status" value="1"/>
</dbReference>
<keyword evidence="2" id="KW-1185">Reference proteome</keyword>